<feature type="domain" description="Reverse transcriptase" evidence="1">
    <location>
        <begin position="133"/>
        <end position="385"/>
    </location>
</feature>
<proteinExistence type="predicted"/>
<accession>A0A8B6G0D2</accession>
<evidence type="ECO:0000313" key="3">
    <source>
        <dbReference type="Proteomes" id="UP000596742"/>
    </source>
</evidence>
<dbReference type="Pfam" id="PF00078">
    <property type="entry name" value="RVT_1"/>
    <property type="match status" value="1"/>
</dbReference>
<organism evidence="2 3">
    <name type="scientific">Mytilus galloprovincialis</name>
    <name type="common">Mediterranean mussel</name>
    <dbReference type="NCBI Taxonomy" id="29158"/>
    <lineage>
        <taxon>Eukaryota</taxon>
        <taxon>Metazoa</taxon>
        <taxon>Spiralia</taxon>
        <taxon>Lophotrochozoa</taxon>
        <taxon>Mollusca</taxon>
        <taxon>Bivalvia</taxon>
        <taxon>Autobranchia</taxon>
        <taxon>Pteriomorphia</taxon>
        <taxon>Mytilida</taxon>
        <taxon>Mytiloidea</taxon>
        <taxon>Mytilidae</taxon>
        <taxon>Mytilinae</taxon>
        <taxon>Mytilus</taxon>
    </lineage>
</organism>
<reference evidence="2" key="1">
    <citation type="submission" date="2018-11" db="EMBL/GenBank/DDBJ databases">
        <authorList>
            <person name="Alioto T."/>
            <person name="Alioto T."/>
        </authorList>
    </citation>
    <scope>NUCLEOTIDE SEQUENCE</scope>
</reference>
<dbReference type="AlphaFoldDB" id="A0A8B6G0D2"/>
<protein>
    <recommendedName>
        <fullName evidence="1">Reverse transcriptase domain-containing protein</fullName>
    </recommendedName>
</protein>
<dbReference type="Proteomes" id="UP000596742">
    <property type="component" value="Unassembled WGS sequence"/>
</dbReference>
<comment type="caution">
    <text evidence="2">The sequence shown here is derived from an EMBL/GenBank/DDBJ whole genome shotgun (WGS) entry which is preliminary data.</text>
</comment>
<evidence type="ECO:0000259" key="1">
    <source>
        <dbReference type="PROSITE" id="PS50878"/>
    </source>
</evidence>
<dbReference type="PANTHER" id="PTHR19446">
    <property type="entry name" value="REVERSE TRANSCRIPTASES"/>
    <property type="match status" value="1"/>
</dbReference>
<dbReference type="InterPro" id="IPR043502">
    <property type="entry name" value="DNA/RNA_pol_sf"/>
</dbReference>
<name>A0A8B6G0D2_MYTGA</name>
<dbReference type="CDD" id="cd01650">
    <property type="entry name" value="RT_nLTR_like"/>
    <property type="match status" value="1"/>
</dbReference>
<dbReference type="PROSITE" id="PS50878">
    <property type="entry name" value="RT_POL"/>
    <property type="match status" value="1"/>
</dbReference>
<dbReference type="SUPFAM" id="SSF56672">
    <property type="entry name" value="DNA/RNA polymerases"/>
    <property type="match status" value="1"/>
</dbReference>
<dbReference type="InterPro" id="IPR000477">
    <property type="entry name" value="RT_dom"/>
</dbReference>
<dbReference type="EMBL" id="UYJE01007679">
    <property type="protein sequence ID" value="VDI56953.1"/>
    <property type="molecule type" value="Genomic_DNA"/>
</dbReference>
<keyword evidence="3" id="KW-1185">Reference proteome</keyword>
<gene>
    <name evidence="2" type="ORF">MGAL_10B080432</name>
</gene>
<sequence length="773" mass="86848">MNAKQRDSKIFHRLVNAQRKTKKSSISDLTVEDKTYSSREEILKGWNEHFSKLATPESNTTNSDHTNKEFDIDIIEEICKQNAVPLTFTAEEIDKAINQLNTNKAPDIYGITAEHIKYGGDTLLQAITSIINNICSSATIPDCIKHGILTPIFKNKGLPNEAKNYRGITVLPIIGKILEILLRKLLRDIIDILQNRLQRGFTPGVSPLYSALILLESIAESMDQKMPVFVALLDAKSAFDVVNLNSLHRKLFLSGVGGTLWLLIRQLSTYATTSIKWNGLMSKPFPVQQGVRQGGILSTELYKVYINDVLDQLENSGLGTYIGNIYCGSPTCADDVALIANSPNDLQTMISTVENYSMQEKYSLQPTKSVILKHEPPSKDTGFNFKINNIKMNEPDSAVHIGIKHSSDLKKTISIHVDENISKARRTMYSLMGAGLHGKNGLNPLTCLHIFNVYVLPVLIYGIDILLPDNKHLEPLEVFYRKSIKQILSLPNNTADAAIYTIAGVIPLQGIIHKAALNIYNKICGMESSVEKDLAERQLSISGFNSKNWFSKIRCLLAQYNLQSAHELIQNPVSRYKWKASVKKAVDNVWHEQLRTKVSLFSSLRNLSANNILWHNTHPCLASVGTSAQDISRLQPKLKLLTGTYYLQSNKAAFNQNSIDPTCLLCNENSETVEHFILDCKPLNNTRIPYLHELDCFLRSIKNCDKCFNLTSLVINKQLILDPSRLLCACGCRCKCMDNCFKVEYINRKLCYALHTKRNELLKALPSNKRKGH</sequence>
<dbReference type="OrthoDB" id="6087543at2759"/>
<evidence type="ECO:0000313" key="2">
    <source>
        <dbReference type="EMBL" id="VDI56953.1"/>
    </source>
</evidence>